<dbReference type="Proteomes" id="UP000326950">
    <property type="component" value="Unassembled WGS sequence"/>
</dbReference>
<organism evidence="2 3">
    <name type="scientific">Aspergillus tamarii</name>
    <dbReference type="NCBI Taxonomy" id="41984"/>
    <lineage>
        <taxon>Eukaryota</taxon>
        <taxon>Fungi</taxon>
        <taxon>Dikarya</taxon>
        <taxon>Ascomycota</taxon>
        <taxon>Pezizomycotina</taxon>
        <taxon>Eurotiomycetes</taxon>
        <taxon>Eurotiomycetidae</taxon>
        <taxon>Eurotiales</taxon>
        <taxon>Aspergillaceae</taxon>
        <taxon>Aspergillus</taxon>
        <taxon>Aspergillus subgen. Circumdati</taxon>
    </lineage>
</organism>
<dbReference type="EMBL" id="ML738629">
    <property type="protein sequence ID" value="KAE8162413.1"/>
    <property type="molecule type" value="Genomic_DNA"/>
</dbReference>
<proteinExistence type="predicted"/>
<sequence length="109" mass="11900">MADGLNDCLESASTSQPFWVISAARRHLPGFVFILFFLVIPNDDPLLKPVNAIKDGGWGPGSIIGASSIFLHRGIQPSRLSQSPGDAATRRSSNQGRTQATTYQKCWHF</sequence>
<accession>A0A5N6UVF9</accession>
<feature type="compositionally biased region" description="Polar residues" evidence="1">
    <location>
        <begin position="78"/>
        <end position="101"/>
    </location>
</feature>
<dbReference type="AlphaFoldDB" id="A0A5N6UVF9"/>
<feature type="region of interest" description="Disordered" evidence="1">
    <location>
        <begin position="77"/>
        <end position="101"/>
    </location>
</feature>
<evidence type="ECO:0000313" key="2">
    <source>
        <dbReference type="EMBL" id="KAE8162413.1"/>
    </source>
</evidence>
<name>A0A5N6UVF9_ASPTM</name>
<keyword evidence="3" id="KW-1185">Reference proteome</keyword>
<evidence type="ECO:0000256" key="1">
    <source>
        <dbReference type="SAM" id="MobiDB-lite"/>
    </source>
</evidence>
<evidence type="ECO:0000313" key="3">
    <source>
        <dbReference type="Proteomes" id="UP000326950"/>
    </source>
</evidence>
<gene>
    <name evidence="2" type="ORF">BDV40DRAFT_265288</name>
</gene>
<reference evidence="2 3" key="1">
    <citation type="submission" date="2019-04" db="EMBL/GenBank/DDBJ databases">
        <title>Friends and foes A comparative genomics study of 23 Aspergillus species from section Flavi.</title>
        <authorList>
            <consortium name="DOE Joint Genome Institute"/>
            <person name="Kjaerbolling I."/>
            <person name="Vesth T."/>
            <person name="Frisvad J.C."/>
            <person name="Nybo J.L."/>
            <person name="Theobald S."/>
            <person name="Kildgaard S."/>
            <person name="Isbrandt T."/>
            <person name="Kuo A."/>
            <person name="Sato A."/>
            <person name="Lyhne E.K."/>
            <person name="Kogle M.E."/>
            <person name="Wiebenga A."/>
            <person name="Kun R.S."/>
            <person name="Lubbers R.J."/>
            <person name="Makela M.R."/>
            <person name="Barry K."/>
            <person name="Chovatia M."/>
            <person name="Clum A."/>
            <person name="Daum C."/>
            <person name="Haridas S."/>
            <person name="He G."/>
            <person name="LaButti K."/>
            <person name="Lipzen A."/>
            <person name="Mondo S."/>
            <person name="Riley R."/>
            <person name="Salamov A."/>
            <person name="Simmons B.A."/>
            <person name="Magnuson J.K."/>
            <person name="Henrissat B."/>
            <person name="Mortensen U.H."/>
            <person name="Larsen T.O."/>
            <person name="Devries R.P."/>
            <person name="Grigoriev I.V."/>
            <person name="Machida M."/>
            <person name="Baker S.E."/>
            <person name="Andersen M.R."/>
        </authorList>
    </citation>
    <scope>NUCLEOTIDE SEQUENCE [LARGE SCALE GENOMIC DNA]</scope>
    <source>
        <strain evidence="2 3">CBS 117626</strain>
    </source>
</reference>
<protein>
    <submittedName>
        <fullName evidence="2">Uncharacterized protein</fullName>
    </submittedName>
</protein>